<gene>
    <name evidence="9" type="ORF">ACFPXP_03095</name>
</gene>
<dbReference type="InterPro" id="IPR000524">
    <property type="entry name" value="Tscrpt_reg_HTH_GntR"/>
</dbReference>
<sequence>MNELIPVLDPASDEALYMQLYRYVRDEITAGRIHPYQKLPSIRNWAAYLRISRTPVALAYEQLLAEGYIQSRARSGFFVSPLENIPIHSTHEKRTDTPSPSTAVHRMYHASYDELVLYDFGYGSIDISSFPLTNWRRLMNECLRPENSRFLMYGDLQGEYELREEIAAYLHQNRGVRCSPEQIVIGAGTYHSLDLLFQLLQDQLTRIAAEGSVNDGVKALLTQSRLQLLPIALEQDGIRTEDLHASGVQAVYVTPSHQFPFGMTMSISKRQKLLQWAKEHHAYIIENDYDGEFRYSGRPIPSLQSLDEDERVVYVGTFSKALTPSFRISYLVLPPALLHLFQSKNHSYDQFASPLFQKALHLFMASGDFDRHMRKMRRLYAKKHDVLLKAVRDAFGEKAEVIGSGSGLHILLKILNGMSETELIHAALQKGVKVYATSVYALAPAMQMQSTVLLGFGGLSEEHITAGVYLLKQAWS</sequence>
<keyword evidence="3 9" id="KW-0032">Aminotransferase</keyword>
<dbReference type="PROSITE" id="PS50949">
    <property type="entry name" value="HTH_GNTR"/>
    <property type="match status" value="1"/>
</dbReference>
<dbReference type="CDD" id="cd07377">
    <property type="entry name" value="WHTH_GntR"/>
    <property type="match status" value="1"/>
</dbReference>
<feature type="domain" description="HTH gntR-type" evidence="8">
    <location>
        <begin position="14"/>
        <end position="82"/>
    </location>
</feature>
<dbReference type="GO" id="GO:0008483">
    <property type="term" value="F:transaminase activity"/>
    <property type="evidence" value="ECO:0007669"/>
    <property type="project" value="UniProtKB-KW"/>
</dbReference>
<evidence type="ECO:0000256" key="3">
    <source>
        <dbReference type="ARBA" id="ARBA00022576"/>
    </source>
</evidence>
<dbReference type="InterPro" id="IPR036390">
    <property type="entry name" value="WH_DNA-bd_sf"/>
</dbReference>
<dbReference type="RefSeq" id="WP_379892249.1">
    <property type="nucleotide sequence ID" value="NZ_CBCSCT010000028.1"/>
</dbReference>
<evidence type="ECO:0000259" key="8">
    <source>
        <dbReference type="PROSITE" id="PS50949"/>
    </source>
</evidence>
<dbReference type="CDD" id="cd00609">
    <property type="entry name" value="AAT_like"/>
    <property type="match status" value="1"/>
</dbReference>
<accession>A0ABW1IK43</accession>
<organism evidence="9 10">
    <name type="scientific">Marinicrinis lubricantis</name>
    <dbReference type="NCBI Taxonomy" id="2086470"/>
    <lineage>
        <taxon>Bacteria</taxon>
        <taxon>Bacillati</taxon>
        <taxon>Bacillota</taxon>
        <taxon>Bacilli</taxon>
        <taxon>Bacillales</taxon>
        <taxon>Paenibacillaceae</taxon>
    </lineage>
</organism>
<name>A0ABW1IK43_9BACL</name>
<dbReference type="Proteomes" id="UP001596250">
    <property type="component" value="Unassembled WGS sequence"/>
</dbReference>
<keyword evidence="10" id="KW-1185">Reference proteome</keyword>
<dbReference type="InterPro" id="IPR051446">
    <property type="entry name" value="HTH_trans_reg/aminotransferase"/>
</dbReference>
<protein>
    <submittedName>
        <fullName evidence="9">PLP-dependent aminotransferase family protein</fullName>
    </submittedName>
</protein>
<evidence type="ECO:0000313" key="9">
    <source>
        <dbReference type="EMBL" id="MFC5985425.1"/>
    </source>
</evidence>
<dbReference type="PANTHER" id="PTHR46577">
    <property type="entry name" value="HTH-TYPE TRANSCRIPTIONAL REGULATORY PROTEIN GABR"/>
    <property type="match status" value="1"/>
</dbReference>
<dbReference type="SUPFAM" id="SSF53383">
    <property type="entry name" value="PLP-dependent transferases"/>
    <property type="match status" value="1"/>
</dbReference>
<dbReference type="Gene3D" id="1.10.10.10">
    <property type="entry name" value="Winged helix-like DNA-binding domain superfamily/Winged helix DNA-binding domain"/>
    <property type="match status" value="1"/>
</dbReference>
<dbReference type="PANTHER" id="PTHR46577:SF1">
    <property type="entry name" value="HTH-TYPE TRANSCRIPTIONAL REGULATORY PROTEIN GABR"/>
    <property type="match status" value="1"/>
</dbReference>
<keyword evidence="4" id="KW-0663">Pyridoxal phosphate</keyword>
<evidence type="ECO:0000256" key="1">
    <source>
        <dbReference type="ARBA" id="ARBA00001933"/>
    </source>
</evidence>
<keyword evidence="7" id="KW-0804">Transcription</keyword>
<dbReference type="EMBL" id="JBHSQV010000025">
    <property type="protein sequence ID" value="MFC5985425.1"/>
    <property type="molecule type" value="Genomic_DNA"/>
</dbReference>
<comment type="caution">
    <text evidence="9">The sequence shown here is derived from an EMBL/GenBank/DDBJ whole genome shotgun (WGS) entry which is preliminary data.</text>
</comment>
<dbReference type="Gene3D" id="3.40.640.10">
    <property type="entry name" value="Type I PLP-dependent aspartate aminotransferase-like (Major domain)"/>
    <property type="match status" value="1"/>
</dbReference>
<evidence type="ECO:0000256" key="6">
    <source>
        <dbReference type="ARBA" id="ARBA00023125"/>
    </source>
</evidence>
<evidence type="ECO:0000256" key="7">
    <source>
        <dbReference type="ARBA" id="ARBA00023163"/>
    </source>
</evidence>
<dbReference type="InterPro" id="IPR015424">
    <property type="entry name" value="PyrdxlP-dep_Trfase"/>
</dbReference>
<dbReference type="SMART" id="SM00345">
    <property type="entry name" value="HTH_GNTR"/>
    <property type="match status" value="1"/>
</dbReference>
<comment type="cofactor">
    <cofactor evidence="1">
        <name>pyridoxal 5'-phosphate</name>
        <dbReference type="ChEBI" id="CHEBI:597326"/>
    </cofactor>
</comment>
<dbReference type="InterPro" id="IPR036388">
    <property type="entry name" value="WH-like_DNA-bd_sf"/>
</dbReference>
<evidence type="ECO:0000256" key="2">
    <source>
        <dbReference type="ARBA" id="ARBA00005384"/>
    </source>
</evidence>
<evidence type="ECO:0000313" key="10">
    <source>
        <dbReference type="Proteomes" id="UP001596250"/>
    </source>
</evidence>
<dbReference type="Pfam" id="PF00155">
    <property type="entry name" value="Aminotran_1_2"/>
    <property type="match status" value="1"/>
</dbReference>
<evidence type="ECO:0000256" key="4">
    <source>
        <dbReference type="ARBA" id="ARBA00022898"/>
    </source>
</evidence>
<keyword evidence="6" id="KW-0238">DNA-binding</keyword>
<reference evidence="10" key="1">
    <citation type="journal article" date="2019" name="Int. J. Syst. Evol. Microbiol.">
        <title>The Global Catalogue of Microorganisms (GCM) 10K type strain sequencing project: providing services to taxonomists for standard genome sequencing and annotation.</title>
        <authorList>
            <consortium name="The Broad Institute Genomics Platform"/>
            <consortium name="The Broad Institute Genome Sequencing Center for Infectious Disease"/>
            <person name="Wu L."/>
            <person name="Ma J."/>
        </authorList>
    </citation>
    <scope>NUCLEOTIDE SEQUENCE [LARGE SCALE GENOMIC DNA]</scope>
    <source>
        <strain evidence="10">CCM 8749</strain>
    </source>
</reference>
<dbReference type="InterPro" id="IPR015421">
    <property type="entry name" value="PyrdxlP-dep_Trfase_major"/>
</dbReference>
<evidence type="ECO:0000256" key="5">
    <source>
        <dbReference type="ARBA" id="ARBA00023015"/>
    </source>
</evidence>
<comment type="similarity">
    <text evidence="2">In the C-terminal section; belongs to the class-I pyridoxal-phosphate-dependent aminotransferase family.</text>
</comment>
<dbReference type="Pfam" id="PF00392">
    <property type="entry name" value="GntR"/>
    <property type="match status" value="1"/>
</dbReference>
<dbReference type="SUPFAM" id="SSF46785">
    <property type="entry name" value="Winged helix' DNA-binding domain"/>
    <property type="match status" value="1"/>
</dbReference>
<proteinExistence type="inferred from homology"/>
<keyword evidence="5" id="KW-0805">Transcription regulation</keyword>
<dbReference type="InterPro" id="IPR004839">
    <property type="entry name" value="Aminotransferase_I/II_large"/>
</dbReference>
<keyword evidence="3 9" id="KW-0808">Transferase</keyword>